<evidence type="ECO:0000313" key="8">
    <source>
        <dbReference type="Proteomes" id="UP000593601"/>
    </source>
</evidence>
<dbReference type="InterPro" id="IPR050399">
    <property type="entry name" value="HPr"/>
</dbReference>
<evidence type="ECO:0000256" key="1">
    <source>
        <dbReference type="ARBA" id="ARBA00003681"/>
    </source>
</evidence>
<organism evidence="7 8">
    <name type="scientific">Blautia liquoris</name>
    <dbReference type="NCBI Taxonomy" id="2779518"/>
    <lineage>
        <taxon>Bacteria</taxon>
        <taxon>Bacillati</taxon>
        <taxon>Bacillota</taxon>
        <taxon>Clostridia</taxon>
        <taxon>Lachnospirales</taxon>
        <taxon>Lachnospiraceae</taxon>
        <taxon>Blautia</taxon>
    </lineage>
</organism>
<dbReference type="Proteomes" id="UP000593601">
    <property type="component" value="Chromosome"/>
</dbReference>
<evidence type="ECO:0000313" key="7">
    <source>
        <dbReference type="EMBL" id="QOV18146.1"/>
    </source>
</evidence>
<feature type="domain" description="HPr" evidence="6">
    <location>
        <begin position="1"/>
        <end position="90"/>
    </location>
</feature>
<dbReference type="RefSeq" id="WP_193734508.1">
    <property type="nucleotide sequence ID" value="NZ_CP063304.1"/>
</dbReference>
<name>A0A7M2RCY8_9FIRM</name>
<reference evidence="7 8" key="1">
    <citation type="submission" date="2020-10" db="EMBL/GenBank/DDBJ databases">
        <title>Blautia liquoris sp.nov., isolated from the mud in a fermentation cellar used for the production of Chinese strong-flavoured liquor.</title>
        <authorList>
            <person name="Lu L."/>
        </authorList>
    </citation>
    <scope>NUCLEOTIDE SEQUENCE [LARGE SCALE GENOMIC DNA]</scope>
    <source>
        <strain evidence="7 8">LZLJ-3</strain>
    </source>
</reference>
<dbReference type="KEGG" id="bliq:INP51_08765"/>
<evidence type="ECO:0000256" key="3">
    <source>
        <dbReference type="ARBA" id="ARBA00022448"/>
    </source>
</evidence>
<sequence length="90" mass="9837">MIKKQLKVINKTGLHARPASELVLKAKKFESKVTIRNLDQDKEAVNAKSVVRIMAEGLKQGTRIEIAADGSDEENAVEELCALVESGFGE</sequence>
<dbReference type="SUPFAM" id="SSF55594">
    <property type="entry name" value="HPr-like"/>
    <property type="match status" value="1"/>
</dbReference>
<keyword evidence="8" id="KW-1185">Reference proteome</keyword>
<dbReference type="InterPro" id="IPR000032">
    <property type="entry name" value="HPr-like"/>
</dbReference>
<protein>
    <recommendedName>
        <fullName evidence="2">Phosphocarrier protein HPr</fullName>
    </recommendedName>
    <alternativeName>
        <fullName evidence="5">Histidine-containing protein</fullName>
    </alternativeName>
</protein>
<dbReference type="Pfam" id="PF00381">
    <property type="entry name" value="PTS-HPr"/>
    <property type="match status" value="1"/>
</dbReference>
<dbReference type="CDD" id="cd00367">
    <property type="entry name" value="PTS-HPr_like"/>
    <property type="match status" value="1"/>
</dbReference>
<dbReference type="NCBIfam" id="TIGR01003">
    <property type="entry name" value="PTS_HPr_family"/>
    <property type="match status" value="1"/>
</dbReference>
<dbReference type="Gene3D" id="3.30.1340.10">
    <property type="entry name" value="HPr-like"/>
    <property type="match status" value="1"/>
</dbReference>
<dbReference type="PROSITE" id="PS00369">
    <property type="entry name" value="PTS_HPR_HIS"/>
    <property type="match status" value="1"/>
</dbReference>
<dbReference type="EMBL" id="CP063304">
    <property type="protein sequence ID" value="QOV18146.1"/>
    <property type="molecule type" value="Genomic_DNA"/>
</dbReference>
<keyword evidence="4" id="KW-0762">Sugar transport</keyword>
<comment type="function">
    <text evidence="1">General (non sugar-specific) component of the phosphoenolpyruvate-dependent sugar phosphotransferase system (sugar PTS). This major carbohydrate active-transport system catalyzes the phosphorylation of incoming sugar substrates concomitantly with their translocation across the cell membrane. The phosphoryl group from phosphoenolpyruvate (PEP) is transferred to the phosphoryl carrier protein HPr by enzyme I. Phospho-HPr then transfers it to the PTS EIIA domain.</text>
</comment>
<dbReference type="PANTHER" id="PTHR33705">
    <property type="entry name" value="PHOSPHOCARRIER PROTEIN HPR"/>
    <property type="match status" value="1"/>
</dbReference>
<dbReference type="InterPro" id="IPR001020">
    <property type="entry name" value="PTS_HPr_His_P_site"/>
</dbReference>
<proteinExistence type="predicted"/>
<evidence type="ECO:0000256" key="2">
    <source>
        <dbReference type="ARBA" id="ARBA00020422"/>
    </source>
</evidence>
<accession>A0A7M2RCY8</accession>
<evidence type="ECO:0000256" key="5">
    <source>
        <dbReference type="ARBA" id="ARBA00033055"/>
    </source>
</evidence>
<evidence type="ECO:0000259" key="6">
    <source>
        <dbReference type="PROSITE" id="PS51350"/>
    </source>
</evidence>
<dbReference type="PRINTS" id="PR00107">
    <property type="entry name" value="PHOSPHOCPHPR"/>
</dbReference>
<keyword evidence="3" id="KW-0813">Transport</keyword>
<dbReference type="PANTHER" id="PTHR33705:SF1">
    <property type="entry name" value="PHOSPHOCARRIER PROTEIN HPR"/>
    <property type="match status" value="1"/>
</dbReference>
<dbReference type="InterPro" id="IPR035895">
    <property type="entry name" value="HPr-like_sf"/>
</dbReference>
<evidence type="ECO:0000256" key="4">
    <source>
        <dbReference type="ARBA" id="ARBA00022597"/>
    </source>
</evidence>
<gene>
    <name evidence="7" type="ORF">INP51_08765</name>
</gene>
<dbReference type="PROSITE" id="PS51350">
    <property type="entry name" value="PTS_HPR_DOM"/>
    <property type="match status" value="1"/>
</dbReference>
<dbReference type="AlphaFoldDB" id="A0A7M2RCY8"/>